<proteinExistence type="predicted"/>
<dbReference type="EMBL" id="CAKMRJ010005634">
    <property type="protein sequence ID" value="CAH1450842.1"/>
    <property type="molecule type" value="Genomic_DNA"/>
</dbReference>
<sequence length="186" mass="21305">MKKKENEQELQEKRKETERKANNKKQKQKAITEHGEDDEKFQPLRTRVATQSLWKAVKILSSEQRDCVESLGLRSVLKMTLDVIPSKIGFFSVFSYDHTTNSIDLGHGRITITEETIGEILGLKNEGMDLEKGDDCEQDNITLIKWKEQHPKITKSAQALVDLIEESQIADEMFVLNFIVLLSTQS</sequence>
<evidence type="ECO:0000313" key="3">
    <source>
        <dbReference type="Proteomes" id="UP001157418"/>
    </source>
</evidence>
<dbReference type="AlphaFoldDB" id="A0AAU9PMK1"/>
<keyword evidence="3" id="KW-1185">Reference proteome</keyword>
<dbReference type="PANTHER" id="PTHR34835">
    <property type="entry name" value="OS07G0283600 PROTEIN-RELATED"/>
    <property type="match status" value="1"/>
</dbReference>
<name>A0AAU9PMK1_9ASTR</name>
<feature type="compositionally biased region" description="Basic and acidic residues" evidence="1">
    <location>
        <begin position="1"/>
        <end position="21"/>
    </location>
</feature>
<gene>
    <name evidence="2" type="ORF">LVIROSA_LOCUS36240</name>
</gene>
<reference evidence="2 3" key="1">
    <citation type="submission" date="2022-01" db="EMBL/GenBank/DDBJ databases">
        <authorList>
            <person name="Xiong W."/>
            <person name="Schranz E."/>
        </authorList>
    </citation>
    <scope>NUCLEOTIDE SEQUENCE [LARGE SCALE GENOMIC DNA]</scope>
</reference>
<protein>
    <submittedName>
        <fullName evidence="2">Uncharacterized protein</fullName>
    </submittedName>
</protein>
<dbReference type="Proteomes" id="UP001157418">
    <property type="component" value="Unassembled WGS sequence"/>
</dbReference>
<comment type="caution">
    <text evidence="2">The sequence shown here is derived from an EMBL/GenBank/DDBJ whole genome shotgun (WGS) entry which is preliminary data.</text>
</comment>
<accession>A0AAU9PMK1</accession>
<organism evidence="2 3">
    <name type="scientific">Lactuca virosa</name>
    <dbReference type="NCBI Taxonomy" id="75947"/>
    <lineage>
        <taxon>Eukaryota</taxon>
        <taxon>Viridiplantae</taxon>
        <taxon>Streptophyta</taxon>
        <taxon>Embryophyta</taxon>
        <taxon>Tracheophyta</taxon>
        <taxon>Spermatophyta</taxon>
        <taxon>Magnoliopsida</taxon>
        <taxon>eudicotyledons</taxon>
        <taxon>Gunneridae</taxon>
        <taxon>Pentapetalae</taxon>
        <taxon>asterids</taxon>
        <taxon>campanulids</taxon>
        <taxon>Asterales</taxon>
        <taxon>Asteraceae</taxon>
        <taxon>Cichorioideae</taxon>
        <taxon>Cichorieae</taxon>
        <taxon>Lactucinae</taxon>
        <taxon>Lactuca</taxon>
    </lineage>
</organism>
<evidence type="ECO:0000313" key="2">
    <source>
        <dbReference type="EMBL" id="CAH1450842.1"/>
    </source>
</evidence>
<feature type="region of interest" description="Disordered" evidence="1">
    <location>
        <begin position="1"/>
        <end position="43"/>
    </location>
</feature>
<evidence type="ECO:0000256" key="1">
    <source>
        <dbReference type="SAM" id="MobiDB-lite"/>
    </source>
</evidence>